<comment type="caution">
    <text evidence="6">The sequence shown here is derived from an EMBL/GenBank/DDBJ whole genome shotgun (WGS) entry which is preliminary data.</text>
</comment>
<dbReference type="PANTHER" id="PTHR37306">
    <property type="entry name" value="COLICIN V PRODUCTION PROTEIN"/>
    <property type="match status" value="1"/>
</dbReference>
<dbReference type="AlphaFoldDB" id="A0A3D9L683"/>
<evidence type="ECO:0000256" key="4">
    <source>
        <dbReference type="ARBA" id="ARBA00023136"/>
    </source>
</evidence>
<feature type="transmembrane region" description="Helical" evidence="5">
    <location>
        <begin position="6"/>
        <end position="21"/>
    </location>
</feature>
<evidence type="ECO:0000256" key="3">
    <source>
        <dbReference type="ARBA" id="ARBA00022989"/>
    </source>
</evidence>
<proteinExistence type="predicted"/>
<feature type="transmembrane region" description="Helical" evidence="5">
    <location>
        <begin position="28"/>
        <end position="46"/>
    </location>
</feature>
<keyword evidence="3 5" id="KW-1133">Transmembrane helix</keyword>
<comment type="subcellular location">
    <subcellularLocation>
        <location evidence="1">Membrane</location>
        <topology evidence="1">Multi-pass membrane protein</topology>
    </subcellularLocation>
</comment>
<keyword evidence="4 5" id="KW-0472">Membrane</keyword>
<evidence type="ECO:0000256" key="2">
    <source>
        <dbReference type="ARBA" id="ARBA00022692"/>
    </source>
</evidence>
<name>A0A3D9L683_MARFU</name>
<evidence type="ECO:0000256" key="5">
    <source>
        <dbReference type="SAM" id="Phobius"/>
    </source>
</evidence>
<dbReference type="RefSeq" id="WP_115866956.1">
    <property type="nucleotide sequence ID" value="NZ_QREG01000003.1"/>
</dbReference>
<dbReference type="GO" id="GO:0016020">
    <property type="term" value="C:membrane"/>
    <property type="evidence" value="ECO:0007669"/>
    <property type="project" value="UniProtKB-SubCell"/>
</dbReference>
<accession>A0A3D9L683</accession>
<dbReference type="EMBL" id="QREG01000003">
    <property type="protein sequence ID" value="REE01677.1"/>
    <property type="molecule type" value="Genomic_DNA"/>
</dbReference>
<organism evidence="6 7">
    <name type="scientific">Marinoscillum furvescens DSM 4134</name>
    <dbReference type="NCBI Taxonomy" id="1122208"/>
    <lineage>
        <taxon>Bacteria</taxon>
        <taxon>Pseudomonadati</taxon>
        <taxon>Bacteroidota</taxon>
        <taxon>Cytophagia</taxon>
        <taxon>Cytophagales</taxon>
        <taxon>Reichenbachiellaceae</taxon>
        <taxon>Marinoscillum</taxon>
    </lineage>
</organism>
<evidence type="ECO:0000313" key="7">
    <source>
        <dbReference type="Proteomes" id="UP000256779"/>
    </source>
</evidence>
<protein>
    <submittedName>
        <fullName evidence="6">Membrane protein required for colicin V production</fullName>
    </submittedName>
</protein>
<evidence type="ECO:0000313" key="6">
    <source>
        <dbReference type="EMBL" id="REE01677.1"/>
    </source>
</evidence>
<evidence type="ECO:0000256" key="1">
    <source>
        <dbReference type="ARBA" id="ARBA00004141"/>
    </source>
</evidence>
<dbReference type="Pfam" id="PF02674">
    <property type="entry name" value="Colicin_V"/>
    <property type="match status" value="1"/>
</dbReference>
<feature type="transmembrane region" description="Helical" evidence="5">
    <location>
        <begin position="93"/>
        <end position="121"/>
    </location>
</feature>
<dbReference type="OrthoDB" id="9799585at2"/>
<dbReference type="PANTHER" id="PTHR37306:SF1">
    <property type="entry name" value="COLICIN V PRODUCTION PROTEIN"/>
    <property type="match status" value="1"/>
</dbReference>
<gene>
    <name evidence="6" type="ORF">C7460_103194</name>
</gene>
<dbReference type="GO" id="GO:0009403">
    <property type="term" value="P:toxin biosynthetic process"/>
    <property type="evidence" value="ECO:0007669"/>
    <property type="project" value="InterPro"/>
</dbReference>
<reference evidence="6 7" key="1">
    <citation type="submission" date="2018-07" db="EMBL/GenBank/DDBJ databases">
        <title>Genomic Encyclopedia of Type Strains, Phase IV (KMG-IV): sequencing the most valuable type-strain genomes for metagenomic binning, comparative biology and taxonomic classification.</title>
        <authorList>
            <person name="Goeker M."/>
        </authorList>
    </citation>
    <scope>NUCLEOTIDE SEQUENCE [LARGE SCALE GENOMIC DNA]</scope>
    <source>
        <strain evidence="6 7">DSM 4134</strain>
    </source>
</reference>
<sequence length="181" mass="20509">MNYIDIFLIVVLVLGAIKGYLKGLVVEIFSFLAFFVGLFLAIELTIPVAERFFSGNDYFQLFTVGVFVALFLVAVLIVNLLAKLLKKALDLTFLGFFDNVLGALAGIFKWAFIVSVFFWVFDSIGVRFPDKQTDGSLIYPYVKELGPKAFEWLSKVLPFIEDMMDSLKNIGDKHRSLYTFL</sequence>
<dbReference type="InterPro" id="IPR003825">
    <property type="entry name" value="Colicin-V_CvpA"/>
</dbReference>
<dbReference type="Proteomes" id="UP000256779">
    <property type="component" value="Unassembled WGS sequence"/>
</dbReference>
<keyword evidence="7" id="KW-1185">Reference proteome</keyword>
<keyword evidence="2 5" id="KW-0812">Transmembrane</keyword>
<feature type="transmembrane region" description="Helical" evidence="5">
    <location>
        <begin position="58"/>
        <end position="81"/>
    </location>
</feature>